<evidence type="ECO:0000313" key="2">
    <source>
        <dbReference type="EMBL" id="KAF5935634.1"/>
    </source>
</evidence>
<organism evidence="2 3">
    <name type="scientific">Camellia sinensis</name>
    <name type="common">Tea plant</name>
    <name type="synonym">Thea sinensis</name>
    <dbReference type="NCBI Taxonomy" id="4442"/>
    <lineage>
        <taxon>Eukaryota</taxon>
        <taxon>Viridiplantae</taxon>
        <taxon>Streptophyta</taxon>
        <taxon>Embryophyta</taxon>
        <taxon>Tracheophyta</taxon>
        <taxon>Spermatophyta</taxon>
        <taxon>Magnoliopsida</taxon>
        <taxon>eudicotyledons</taxon>
        <taxon>Gunneridae</taxon>
        <taxon>Pentapetalae</taxon>
        <taxon>asterids</taxon>
        <taxon>Ericales</taxon>
        <taxon>Theaceae</taxon>
        <taxon>Camellia</taxon>
    </lineage>
</organism>
<gene>
    <name evidence="2" type="ORF">HYC85_026763</name>
</gene>
<comment type="caution">
    <text evidence="2">The sequence shown here is derived from an EMBL/GenBank/DDBJ whole genome shotgun (WGS) entry which is preliminary data.</text>
</comment>
<accession>A0A7J7G8G3</accession>
<protein>
    <submittedName>
        <fullName evidence="2">Uncharacterized protein</fullName>
    </submittedName>
</protein>
<evidence type="ECO:0000256" key="1">
    <source>
        <dbReference type="SAM" id="MobiDB-lite"/>
    </source>
</evidence>
<sequence length="57" mass="6108">MGFFKMIAVVVIVLFLIVAIAACLFGRARGRTEATGVPQYYGPSVPPFAVQSHGPQK</sequence>
<reference evidence="2 3" key="2">
    <citation type="submission" date="2020-07" db="EMBL/GenBank/DDBJ databases">
        <title>Genome assembly of wild tea tree DASZ reveals pedigree and selection history of tea varieties.</title>
        <authorList>
            <person name="Zhang W."/>
        </authorList>
    </citation>
    <scope>NUCLEOTIDE SEQUENCE [LARGE SCALE GENOMIC DNA]</scope>
    <source>
        <strain evidence="3">cv. G240</strain>
        <tissue evidence="2">Leaf</tissue>
    </source>
</reference>
<dbReference type="Proteomes" id="UP000593564">
    <property type="component" value="Unassembled WGS sequence"/>
</dbReference>
<feature type="region of interest" description="Disordered" evidence="1">
    <location>
        <begin position="36"/>
        <end position="57"/>
    </location>
</feature>
<reference evidence="3" key="1">
    <citation type="journal article" date="2020" name="Nat. Commun.">
        <title>Genome assembly of wild tea tree DASZ reveals pedigree and selection history of tea varieties.</title>
        <authorList>
            <person name="Zhang W."/>
            <person name="Zhang Y."/>
            <person name="Qiu H."/>
            <person name="Guo Y."/>
            <person name="Wan H."/>
            <person name="Zhang X."/>
            <person name="Scossa F."/>
            <person name="Alseekh S."/>
            <person name="Zhang Q."/>
            <person name="Wang P."/>
            <person name="Xu L."/>
            <person name="Schmidt M.H."/>
            <person name="Jia X."/>
            <person name="Li D."/>
            <person name="Zhu A."/>
            <person name="Guo F."/>
            <person name="Chen W."/>
            <person name="Ni D."/>
            <person name="Usadel B."/>
            <person name="Fernie A.R."/>
            <person name="Wen W."/>
        </authorList>
    </citation>
    <scope>NUCLEOTIDE SEQUENCE [LARGE SCALE GENOMIC DNA]</scope>
    <source>
        <strain evidence="3">cv. G240</strain>
    </source>
</reference>
<dbReference type="AlphaFoldDB" id="A0A7J7G8G3"/>
<keyword evidence="3" id="KW-1185">Reference proteome</keyword>
<dbReference type="PROSITE" id="PS51257">
    <property type="entry name" value="PROKAR_LIPOPROTEIN"/>
    <property type="match status" value="1"/>
</dbReference>
<dbReference type="EMBL" id="JACBKZ010000013">
    <property type="protein sequence ID" value="KAF5935634.1"/>
    <property type="molecule type" value="Genomic_DNA"/>
</dbReference>
<proteinExistence type="predicted"/>
<name>A0A7J7G8G3_CAMSI</name>
<evidence type="ECO:0000313" key="3">
    <source>
        <dbReference type="Proteomes" id="UP000593564"/>
    </source>
</evidence>